<dbReference type="GO" id="GO:0006412">
    <property type="term" value="P:translation"/>
    <property type="evidence" value="ECO:0007669"/>
    <property type="project" value="UniProtKB-UniRule"/>
</dbReference>
<comment type="caution">
    <text evidence="7">The sequence shown here is derived from an EMBL/GenBank/DDBJ whole genome shotgun (WGS) entry which is preliminary data.</text>
</comment>
<dbReference type="InterPro" id="IPR021131">
    <property type="entry name" value="Ribosomal_uL15/eL18"/>
</dbReference>
<dbReference type="InterPro" id="IPR005749">
    <property type="entry name" value="Ribosomal_uL15_bac-type"/>
</dbReference>
<name>A0A1F8DT83_9BACT</name>
<comment type="similarity">
    <text evidence="1 4">Belongs to the universal ribosomal protein uL15 family.</text>
</comment>
<sequence>MQLHQLRTSHKQKTKKRIGRGGKRGTYSGRGQKGQKARAGRRIRPAIQDYIIRLPKRRGFGNKPLGSKTQIVNLSSLERKLENNSSVSEMSLLEAGLIKKLGKTKILGDGNVTKSFIIEKNIAVSKSAKEKIEAAGGRINHV</sequence>
<protein>
    <recommendedName>
        <fullName evidence="4">Large ribosomal subunit protein uL15</fullName>
    </recommendedName>
</protein>
<comment type="subunit">
    <text evidence="4">Part of the 50S ribosomal subunit.</text>
</comment>
<dbReference type="HAMAP" id="MF_01341">
    <property type="entry name" value="Ribosomal_uL15"/>
    <property type="match status" value="1"/>
</dbReference>
<accession>A0A1F8DT83</accession>
<evidence type="ECO:0000256" key="5">
    <source>
        <dbReference type="SAM" id="MobiDB-lite"/>
    </source>
</evidence>
<keyword evidence="4" id="KW-0699">rRNA-binding</keyword>
<evidence type="ECO:0000256" key="1">
    <source>
        <dbReference type="ARBA" id="ARBA00007320"/>
    </source>
</evidence>
<dbReference type="AlphaFoldDB" id="A0A1F8DT83"/>
<feature type="domain" description="Large ribosomal subunit protein uL15/eL18" evidence="6">
    <location>
        <begin position="71"/>
        <end position="139"/>
    </location>
</feature>
<feature type="region of interest" description="Disordered" evidence="5">
    <location>
        <begin position="1"/>
        <end position="41"/>
    </location>
</feature>
<dbReference type="Pfam" id="PF00828">
    <property type="entry name" value="Ribosomal_L27A"/>
    <property type="match status" value="1"/>
</dbReference>
<dbReference type="PANTHER" id="PTHR12934:SF11">
    <property type="entry name" value="LARGE RIBOSOMAL SUBUNIT PROTEIN UL15M"/>
    <property type="match status" value="1"/>
</dbReference>
<feature type="compositionally biased region" description="Basic residues" evidence="5">
    <location>
        <begin position="7"/>
        <end position="23"/>
    </location>
</feature>
<dbReference type="InterPro" id="IPR036227">
    <property type="entry name" value="Ribosomal_uL15/eL18_sf"/>
</dbReference>
<proteinExistence type="inferred from homology"/>
<dbReference type="STRING" id="1802557.A3A20_01600"/>
<evidence type="ECO:0000313" key="8">
    <source>
        <dbReference type="Proteomes" id="UP000178946"/>
    </source>
</evidence>
<dbReference type="GO" id="GO:0019843">
    <property type="term" value="F:rRNA binding"/>
    <property type="evidence" value="ECO:0007669"/>
    <property type="project" value="UniProtKB-UniRule"/>
</dbReference>
<keyword evidence="3 4" id="KW-0687">Ribonucleoprotein</keyword>
<evidence type="ECO:0000313" key="7">
    <source>
        <dbReference type="EMBL" id="OGM91616.1"/>
    </source>
</evidence>
<dbReference type="SUPFAM" id="SSF52080">
    <property type="entry name" value="Ribosomal proteins L15p and L18e"/>
    <property type="match status" value="1"/>
</dbReference>
<dbReference type="InterPro" id="IPR030878">
    <property type="entry name" value="Ribosomal_uL15"/>
</dbReference>
<keyword evidence="4" id="KW-0694">RNA-binding</keyword>
<evidence type="ECO:0000256" key="3">
    <source>
        <dbReference type="ARBA" id="ARBA00023274"/>
    </source>
</evidence>
<reference evidence="7 8" key="1">
    <citation type="journal article" date="2016" name="Nat. Commun.">
        <title>Thousands of microbial genomes shed light on interconnected biogeochemical processes in an aquifer system.</title>
        <authorList>
            <person name="Anantharaman K."/>
            <person name="Brown C.T."/>
            <person name="Hug L.A."/>
            <person name="Sharon I."/>
            <person name="Castelle C.J."/>
            <person name="Probst A.J."/>
            <person name="Thomas B.C."/>
            <person name="Singh A."/>
            <person name="Wilkins M.J."/>
            <person name="Karaoz U."/>
            <person name="Brodie E.L."/>
            <person name="Williams K.H."/>
            <person name="Hubbard S.S."/>
            <person name="Banfield J.F."/>
        </authorList>
    </citation>
    <scope>NUCLEOTIDE SEQUENCE [LARGE SCALE GENOMIC DNA]</scope>
</reference>
<dbReference type="GO" id="GO:0015934">
    <property type="term" value="C:large ribosomal subunit"/>
    <property type="evidence" value="ECO:0007669"/>
    <property type="project" value="InterPro"/>
</dbReference>
<dbReference type="PANTHER" id="PTHR12934">
    <property type="entry name" value="50S RIBOSOMAL PROTEIN L15"/>
    <property type="match status" value="1"/>
</dbReference>
<evidence type="ECO:0000256" key="4">
    <source>
        <dbReference type="HAMAP-Rule" id="MF_01341"/>
    </source>
</evidence>
<evidence type="ECO:0000259" key="6">
    <source>
        <dbReference type="Pfam" id="PF00828"/>
    </source>
</evidence>
<dbReference type="EMBL" id="MGIR01000001">
    <property type="protein sequence ID" value="OGM91616.1"/>
    <property type="molecule type" value="Genomic_DNA"/>
</dbReference>
<keyword evidence="2 4" id="KW-0689">Ribosomal protein</keyword>
<dbReference type="Gene3D" id="3.100.10.10">
    <property type="match status" value="1"/>
</dbReference>
<evidence type="ECO:0000256" key="2">
    <source>
        <dbReference type="ARBA" id="ARBA00022980"/>
    </source>
</evidence>
<gene>
    <name evidence="4" type="primary">rplO</name>
    <name evidence="7" type="ORF">A3A20_01600</name>
</gene>
<organism evidence="7 8">
    <name type="scientific">Candidatus Wolfebacteria bacterium RIFCSPLOWO2_01_FULL_45_19</name>
    <dbReference type="NCBI Taxonomy" id="1802557"/>
    <lineage>
        <taxon>Bacteria</taxon>
        <taxon>Candidatus Wolfeibacteriota</taxon>
    </lineage>
</organism>
<comment type="function">
    <text evidence="4">Binds to the 23S rRNA.</text>
</comment>
<dbReference type="GO" id="GO:0003735">
    <property type="term" value="F:structural constituent of ribosome"/>
    <property type="evidence" value="ECO:0007669"/>
    <property type="project" value="InterPro"/>
</dbReference>
<dbReference type="Proteomes" id="UP000178946">
    <property type="component" value="Unassembled WGS sequence"/>
</dbReference>